<dbReference type="Proteomes" id="UP000619238">
    <property type="component" value="Unassembled WGS sequence"/>
</dbReference>
<accession>A0ABR7Q8R7</accession>
<sequence length="324" mass="38203">MKKTALLSLSFFLFFSTIVIAQARIGSFLIYGKHKNLSKKSLEKFANSPVTYFIFEESDKYTKEDYEKLLKQVWKFTPYKIIQDKDIDNTIFKEGTSYARFRNYIVYSQGISTRATSSYHYLDFSVITKITKDKIKKGKRIFDWRADRVGAIYFTADIPLRRQVVSGQDSLSGDLMNYRLGYLKNYLQFVNSSFEKKESFDTFDDYINKEKIGVLKNKTLYFSQNFIYSYSGKKVAKAKKQITEEELFIDYQHKYEVIPDAELNEKILNDEDFYYLVYHQNAFIKVLSIINSKTGEVIYSKSKMMSYNLKPKDLKEISKKISKY</sequence>
<protein>
    <submittedName>
        <fullName evidence="1">Uncharacterized protein</fullName>
    </submittedName>
</protein>
<reference evidence="1 2" key="1">
    <citation type="submission" date="2020-07" db="EMBL/GenBank/DDBJ databases">
        <title>Description of Kordia aestuariivivens sp. nov., isolated from a tidal flat.</title>
        <authorList>
            <person name="Park S."/>
            <person name="Yoon J.-H."/>
        </authorList>
    </citation>
    <scope>NUCLEOTIDE SEQUENCE [LARGE SCALE GENOMIC DNA]</scope>
    <source>
        <strain evidence="1 2">YSTF-M3</strain>
    </source>
</reference>
<dbReference type="EMBL" id="JACGWS010000005">
    <property type="protein sequence ID" value="MBC8754945.1"/>
    <property type="molecule type" value="Genomic_DNA"/>
</dbReference>
<proteinExistence type="predicted"/>
<dbReference type="RefSeq" id="WP_187561996.1">
    <property type="nucleotide sequence ID" value="NZ_JACGWS010000005.1"/>
</dbReference>
<evidence type="ECO:0000313" key="2">
    <source>
        <dbReference type="Proteomes" id="UP000619238"/>
    </source>
</evidence>
<organism evidence="1 2">
    <name type="scientific">Kordia aestuariivivens</name>
    <dbReference type="NCBI Taxonomy" id="2759037"/>
    <lineage>
        <taxon>Bacteria</taxon>
        <taxon>Pseudomonadati</taxon>
        <taxon>Bacteroidota</taxon>
        <taxon>Flavobacteriia</taxon>
        <taxon>Flavobacteriales</taxon>
        <taxon>Flavobacteriaceae</taxon>
        <taxon>Kordia</taxon>
    </lineage>
</organism>
<comment type="caution">
    <text evidence="1">The sequence shown here is derived from an EMBL/GenBank/DDBJ whole genome shotgun (WGS) entry which is preliminary data.</text>
</comment>
<keyword evidence="2" id="KW-1185">Reference proteome</keyword>
<evidence type="ECO:0000313" key="1">
    <source>
        <dbReference type="EMBL" id="MBC8754945.1"/>
    </source>
</evidence>
<gene>
    <name evidence="1" type="ORF">H2O64_09705</name>
</gene>
<name>A0ABR7Q8R7_9FLAO</name>